<comment type="caution">
    <text evidence="4">The sequence shown here is derived from an EMBL/GenBank/DDBJ whole genome shotgun (WGS) entry which is preliminary data.</text>
</comment>
<proteinExistence type="predicted"/>
<feature type="domain" description="SH3" evidence="3">
    <location>
        <begin position="1"/>
        <end position="46"/>
    </location>
</feature>
<dbReference type="InParanoid" id="A0A409X8A8"/>
<organism evidence="4 5">
    <name type="scientific">Gymnopilus dilepis</name>
    <dbReference type="NCBI Taxonomy" id="231916"/>
    <lineage>
        <taxon>Eukaryota</taxon>
        <taxon>Fungi</taxon>
        <taxon>Dikarya</taxon>
        <taxon>Basidiomycota</taxon>
        <taxon>Agaricomycotina</taxon>
        <taxon>Agaricomycetes</taxon>
        <taxon>Agaricomycetidae</taxon>
        <taxon>Agaricales</taxon>
        <taxon>Agaricineae</taxon>
        <taxon>Hymenogastraceae</taxon>
        <taxon>Gymnopilus</taxon>
    </lineage>
</organism>
<evidence type="ECO:0000313" key="4">
    <source>
        <dbReference type="EMBL" id="PPQ86951.1"/>
    </source>
</evidence>
<dbReference type="InterPro" id="IPR036028">
    <property type="entry name" value="SH3-like_dom_sf"/>
</dbReference>
<accession>A0A409X8A8</accession>
<keyword evidence="5" id="KW-1185">Reference proteome</keyword>
<dbReference type="Proteomes" id="UP000284706">
    <property type="component" value="Unassembled WGS sequence"/>
</dbReference>
<dbReference type="SUPFAM" id="SSF50044">
    <property type="entry name" value="SH3-domain"/>
    <property type="match status" value="1"/>
</dbReference>
<keyword evidence="1 2" id="KW-0728">SH3 domain</keyword>
<dbReference type="Pfam" id="PF00018">
    <property type="entry name" value="SH3_1"/>
    <property type="match status" value="1"/>
</dbReference>
<dbReference type="PRINTS" id="PR00452">
    <property type="entry name" value="SH3DOMAIN"/>
</dbReference>
<name>A0A409X8A8_9AGAR</name>
<reference evidence="4 5" key="1">
    <citation type="journal article" date="2018" name="Evol. Lett.">
        <title>Horizontal gene cluster transfer increased hallucinogenic mushroom diversity.</title>
        <authorList>
            <person name="Reynolds H.T."/>
            <person name="Vijayakumar V."/>
            <person name="Gluck-Thaler E."/>
            <person name="Korotkin H.B."/>
            <person name="Matheny P.B."/>
            <person name="Slot J.C."/>
        </authorList>
    </citation>
    <scope>NUCLEOTIDE SEQUENCE [LARGE SCALE GENOMIC DNA]</scope>
    <source>
        <strain evidence="4 5">SRW20</strain>
    </source>
</reference>
<protein>
    <recommendedName>
        <fullName evidence="3">SH3 domain-containing protein</fullName>
    </recommendedName>
</protein>
<dbReference type="InterPro" id="IPR001452">
    <property type="entry name" value="SH3_domain"/>
</dbReference>
<dbReference type="AlphaFoldDB" id="A0A409X8A8"/>
<dbReference type="STRING" id="231916.A0A409X8A8"/>
<dbReference type="Gene3D" id="2.30.30.40">
    <property type="entry name" value="SH3 Domains"/>
    <property type="match status" value="1"/>
</dbReference>
<evidence type="ECO:0000256" key="1">
    <source>
        <dbReference type="ARBA" id="ARBA00022443"/>
    </source>
</evidence>
<evidence type="ECO:0000259" key="3">
    <source>
        <dbReference type="PROSITE" id="PS50002"/>
    </source>
</evidence>
<dbReference type="CDD" id="cd00174">
    <property type="entry name" value="SH3"/>
    <property type="match status" value="1"/>
</dbReference>
<evidence type="ECO:0000313" key="5">
    <source>
        <dbReference type="Proteomes" id="UP000284706"/>
    </source>
</evidence>
<gene>
    <name evidence="4" type="ORF">CVT26_007909</name>
</gene>
<dbReference type="PROSITE" id="PS50002">
    <property type="entry name" value="SH3"/>
    <property type="match status" value="1"/>
</dbReference>
<evidence type="ECO:0000256" key="2">
    <source>
        <dbReference type="PROSITE-ProRule" id="PRU00192"/>
    </source>
</evidence>
<dbReference type="OrthoDB" id="73680at2759"/>
<dbReference type="EMBL" id="NHYE01003984">
    <property type="protein sequence ID" value="PPQ86951.1"/>
    <property type="molecule type" value="Genomic_DNA"/>
</dbReference>
<sequence>MPEYVYALHDFIPENEDEVDFRAGERIEVLEKDDMYQDGWWQVRHT</sequence>